<feature type="compositionally biased region" description="Acidic residues" evidence="1">
    <location>
        <begin position="56"/>
        <end position="65"/>
    </location>
</feature>
<dbReference type="AlphaFoldDB" id="A0A9W9QRT8"/>
<evidence type="ECO:0000313" key="3">
    <source>
        <dbReference type="Proteomes" id="UP001148299"/>
    </source>
</evidence>
<evidence type="ECO:0000256" key="1">
    <source>
        <dbReference type="SAM" id="MobiDB-lite"/>
    </source>
</evidence>
<feature type="compositionally biased region" description="Polar residues" evidence="1">
    <location>
        <begin position="45"/>
        <end position="55"/>
    </location>
</feature>
<evidence type="ECO:0000313" key="2">
    <source>
        <dbReference type="EMBL" id="KAJ5342250.1"/>
    </source>
</evidence>
<name>A0A9W9QRT8_PENBR</name>
<sequence>MGCTLVHNLGCALSFNFECIFARQRTVEGYPILLQRNDLWNDPSATSAKATVNDPTSDDEGEFGENQDAYMNLYPSTSEDKTLYRNNNLLSVLPLSPSAY</sequence>
<proteinExistence type="predicted"/>
<dbReference type="EMBL" id="JAPZBR010000008">
    <property type="protein sequence ID" value="KAJ5342250.1"/>
    <property type="molecule type" value="Genomic_DNA"/>
</dbReference>
<gene>
    <name evidence="2" type="ORF">N7541_011374</name>
</gene>
<comment type="caution">
    <text evidence="2">The sequence shown here is derived from an EMBL/GenBank/DDBJ whole genome shotgun (WGS) entry which is preliminary data.</text>
</comment>
<keyword evidence="3" id="KW-1185">Reference proteome</keyword>
<accession>A0A9W9QRT8</accession>
<reference evidence="2" key="1">
    <citation type="submission" date="2022-12" db="EMBL/GenBank/DDBJ databases">
        <authorList>
            <person name="Petersen C."/>
        </authorList>
    </citation>
    <scope>NUCLEOTIDE SEQUENCE</scope>
    <source>
        <strain evidence="2">IBT 35675</strain>
    </source>
</reference>
<protein>
    <submittedName>
        <fullName evidence="2">Uncharacterized protein</fullName>
    </submittedName>
</protein>
<dbReference type="Proteomes" id="UP001148299">
    <property type="component" value="Unassembled WGS sequence"/>
</dbReference>
<organism evidence="2 3">
    <name type="scientific">Penicillium brevicompactum</name>
    <dbReference type="NCBI Taxonomy" id="5074"/>
    <lineage>
        <taxon>Eukaryota</taxon>
        <taxon>Fungi</taxon>
        <taxon>Dikarya</taxon>
        <taxon>Ascomycota</taxon>
        <taxon>Pezizomycotina</taxon>
        <taxon>Eurotiomycetes</taxon>
        <taxon>Eurotiomycetidae</taxon>
        <taxon>Eurotiales</taxon>
        <taxon>Aspergillaceae</taxon>
        <taxon>Penicillium</taxon>
    </lineage>
</organism>
<feature type="region of interest" description="Disordered" evidence="1">
    <location>
        <begin position="45"/>
        <end position="65"/>
    </location>
</feature>
<reference evidence="2" key="2">
    <citation type="journal article" date="2023" name="IMA Fungus">
        <title>Comparative genomic study of the Penicillium genus elucidates a diverse pangenome and 15 lateral gene transfer events.</title>
        <authorList>
            <person name="Petersen C."/>
            <person name="Sorensen T."/>
            <person name="Nielsen M.R."/>
            <person name="Sondergaard T.E."/>
            <person name="Sorensen J.L."/>
            <person name="Fitzpatrick D.A."/>
            <person name="Frisvad J.C."/>
            <person name="Nielsen K.L."/>
        </authorList>
    </citation>
    <scope>NUCLEOTIDE SEQUENCE</scope>
    <source>
        <strain evidence="2">IBT 35675</strain>
    </source>
</reference>